<accession>A0A511WRC1</accession>
<evidence type="ECO:0000313" key="1">
    <source>
        <dbReference type="EMBL" id="GEN52828.1"/>
    </source>
</evidence>
<dbReference type="OrthoDB" id="2973140at2"/>
<dbReference type="EMBL" id="BJYD01000006">
    <property type="protein sequence ID" value="GEN52828.1"/>
    <property type="molecule type" value="Genomic_DNA"/>
</dbReference>
<keyword evidence="2" id="KW-1185">Reference proteome</keyword>
<name>A0A511WRC1_9BACI</name>
<evidence type="ECO:0000313" key="2">
    <source>
        <dbReference type="Proteomes" id="UP000321886"/>
    </source>
</evidence>
<protein>
    <submittedName>
        <fullName evidence="1">Uncharacterized protein</fullName>
    </submittedName>
</protein>
<dbReference type="Proteomes" id="UP000321886">
    <property type="component" value="Unassembled WGS sequence"/>
</dbReference>
<dbReference type="AlphaFoldDB" id="A0A511WRC1"/>
<proteinExistence type="predicted"/>
<gene>
    <name evidence="1" type="ORF">HFA01_10900</name>
</gene>
<dbReference type="RefSeq" id="WP_146813957.1">
    <property type="nucleotide sequence ID" value="NZ_BJYD01000006.1"/>
</dbReference>
<organism evidence="1 2">
    <name type="scientific">Halobacillus faecis</name>
    <dbReference type="NCBI Taxonomy" id="360184"/>
    <lineage>
        <taxon>Bacteria</taxon>
        <taxon>Bacillati</taxon>
        <taxon>Bacillota</taxon>
        <taxon>Bacilli</taxon>
        <taxon>Bacillales</taxon>
        <taxon>Bacillaceae</taxon>
        <taxon>Halobacillus</taxon>
    </lineage>
</organism>
<comment type="caution">
    <text evidence="1">The sequence shown here is derived from an EMBL/GenBank/DDBJ whole genome shotgun (WGS) entry which is preliminary data.</text>
</comment>
<reference evidence="1 2" key="1">
    <citation type="submission" date="2019-07" db="EMBL/GenBank/DDBJ databases">
        <title>Whole genome shotgun sequence of Halobacillus faecis NBRC 103569.</title>
        <authorList>
            <person name="Hosoyama A."/>
            <person name="Uohara A."/>
            <person name="Ohji S."/>
            <person name="Ichikawa N."/>
        </authorList>
    </citation>
    <scope>NUCLEOTIDE SEQUENCE [LARGE SCALE GENOMIC DNA]</scope>
    <source>
        <strain evidence="1 2">NBRC 103569</strain>
    </source>
</reference>
<sequence>MRVERTYINNLCAGVDWMLMSVYPPEGSYQERYYLIDQLRDLGYTEDAFGKRTIEMTLPELQQIFINLEYQRECALEN</sequence>